<dbReference type="SUPFAM" id="SSF57667">
    <property type="entry name" value="beta-beta-alpha zinc fingers"/>
    <property type="match status" value="2"/>
</dbReference>
<evidence type="ECO:0000256" key="7">
    <source>
        <dbReference type="PROSITE-ProRule" id="PRU00042"/>
    </source>
</evidence>
<dbReference type="FunFam" id="3.30.160.60:FF:000021">
    <property type="entry name" value="Basic krueppel-like factor 3"/>
    <property type="match status" value="1"/>
</dbReference>
<dbReference type="GO" id="GO:0000981">
    <property type="term" value="F:DNA-binding transcription factor activity, RNA polymerase II-specific"/>
    <property type="evidence" value="ECO:0007669"/>
    <property type="project" value="TreeGrafter"/>
</dbReference>
<protein>
    <recommendedName>
        <fullName evidence="9">C2H2-type domain-containing protein</fullName>
    </recommendedName>
</protein>
<evidence type="ECO:0000256" key="5">
    <source>
        <dbReference type="ARBA" id="ARBA00022833"/>
    </source>
</evidence>
<dbReference type="PANTHER" id="PTHR23235">
    <property type="entry name" value="KRUEPPEL-LIKE TRANSCRIPTION FACTOR"/>
    <property type="match status" value="1"/>
</dbReference>
<feature type="domain" description="C2H2-type" evidence="9">
    <location>
        <begin position="384"/>
        <end position="413"/>
    </location>
</feature>
<dbReference type="Proteomes" id="UP001274896">
    <property type="component" value="Unassembled WGS sequence"/>
</dbReference>
<gene>
    <name evidence="10" type="ORF">QTP70_032594</name>
</gene>
<dbReference type="FunFam" id="3.30.160.60:FF:000358">
    <property type="entry name" value="zinc finger protein 24"/>
    <property type="match status" value="1"/>
</dbReference>
<dbReference type="EMBL" id="JAUCMX010000029">
    <property type="protein sequence ID" value="KAK3507670.1"/>
    <property type="molecule type" value="Genomic_DNA"/>
</dbReference>
<keyword evidence="2" id="KW-0479">Metal-binding</keyword>
<evidence type="ECO:0000256" key="1">
    <source>
        <dbReference type="ARBA" id="ARBA00004123"/>
    </source>
</evidence>
<organism evidence="10 11">
    <name type="scientific">Hemibagrus guttatus</name>
    <dbReference type="NCBI Taxonomy" id="175788"/>
    <lineage>
        <taxon>Eukaryota</taxon>
        <taxon>Metazoa</taxon>
        <taxon>Chordata</taxon>
        <taxon>Craniata</taxon>
        <taxon>Vertebrata</taxon>
        <taxon>Euteleostomi</taxon>
        <taxon>Actinopterygii</taxon>
        <taxon>Neopterygii</taxon>
        <taxon>Teleostei</taxon>
        <taxon>Ostariophysi</taxon>
        <taxon>Siluriformes</taxon>
        <taxon>Bagridae</taxon>
        <taxon>Hemibagrus</taxon>
    </lineage>
</organism>
<reference evidence="10" key="1">
    <citation type="submission" date="2023-06" db="EMBL/GenBank/DDBJ databases">
        <title>Male Hemibagrus guttatus genome.</title>
        <authorList>
            <person name="Bian C."/>
        </authorList>
    </citation>
    <scope>NUCLEOTIDE SEQUENCE</scope>
    <source>
        <strain evidence="10">Male_cb2023</strain>
        <tissue evidence="10">Muscle</tissue>
    </source>
</reference>
<dbReference type="CDD" id="cd21577">
    <property type="entry name" value="KLF3_N"/>
    <property type="match status" value="1"/>
</dbReference>
<comment type="caution">
    <text evidence="10">The sequence shown here is derived from an EMBL/GenBank/DDBJ whole genome shotgun (WGS) entry which is preliminary data.</text>
</comment>
<dbReference type="SMART" id="SM00355">
    <property type="entry name" value="ZnF_C2H2"/>
    <property type="match status" value="3"/>
</dbReference>
<keyword evidence="4 7" id="KW-0863">Zinc-finger</keyword>
<feature type="compositionally biased region" description="Polar residues" evidence="8">
    <location>
        <begin position="194"/>
        <end position="209"/>
    </location>
</feature>
<dbReference type="PANTHER" id="PTHR23235:SF143">
    <property type="entry name" value="KRUEPPEL-LIKE FACTOR 3"/>
    <property type="match status" value="1"/>
</dbReference>
<evidence type="ECO:0000256" key="6">
    <source>
        <dbReference type="ARBA" id="ARBA00023242"/>
    </source>
</evidence>
<accession>A0AAE0PTZ0</accession>
<feature type="compositionally biased region" description="Polar residues" evidence="8">
    <location>
        <begin position="118"/>
        <end position="130"/>
    </location>
</feature>
<dbReference type="GO" id="GO:0008270">
    <property type="term" value="F:zinc ion binding"/>
    <property type="evidence" value="ECO:0007669"/>
    <property type="project" value="UniProtKB-KW"/>
</dbReference>
<feature type="domain" description="C2H2-type" evidence="9">
    <location>
        <begin position="354"/>
        <end position="383"/>
    </location>
</feature>
<feature type="domain" description="C2H2-type" evidence="9">
    <location>
        <begin position="414"/>
        <end position="436"/>
    </location>
</feature>
<dbReference type="PROSITE" id="PS50157">
    <property type="entry name" value="ZINC_FINGER_C2H2_2"/>
    <property type="match status" value="3"/>
</dbReference>
<dbReference type="FunFam" id="3.30.160.60:FF:000018">
    <property type="entry name" value="Krueppel-like factor 15"/>
    <property type="match status" value="1"/>
</dbReference>
<keyword evidence="6" id="KW-0539">Nucleus</keyword>
<evidence type="ECO:0000313" key="11">
    <source>
        <dbReference type="Proteomes" id="UP001274896"/>
    </source>
</evidence>
<keyword evidence="5" id="KW-0862">Zinc</keyword>
<name>A0AAE0PTZ0_9TELE</name>
<feature type="region of interest" description="Disordered" evidence="8">
    <location>
        <begin position="54"/>
        <end position="136"/>
    </location>
</feature>
<keyword evidence="3" id="KW-0677">Repeat</keyword>
<dbReference type="Gene3D" id="3.30.160.60">
    <property type="entry name" value="Classic Zinc Finger"/>
    <property type="match status" value="3"/>
</dbReference>
<feature type="region of interest" description="Disordered" evidence="8">
    <location>
        <begin position="187"/>
        <end position="229"/>
    </location>
</feature>
<evidence type="ECO:0000256" key="2">
    <source>
        <dbReference type="ARBA" id="ARBA00022723"/>
    </source>
</evidence>
<dbReference type="GO" id="GO:0005634">
    <property type="term" value="C:nucleus"/>
    <property type="evidence" value="ECO:0007669"/>
    <property type="project" value="UniProtKB-SubCell"/>
</dbReference>
<evidence type="ECO:0000256" key="8">
    <source>
        <dbReference type="SAM" id="MobiDB-lite"/>
    </source>
</evidence>
<feature type="compositionally biased region" description="Basic residues" evidence="8">
    <location>
        <begin position="55"/>
        <end position="65"/>
    </location>
</feature>
<sequence>MLMCDYPVNPVKADGETGYSFVKSQAVETYSAMFSIGPQPSQFCYAPYPPYHSPPHTHTHTRTHTPAHGPDAPTHTQLEPVDLSLNKKPSPPPSSSSPSSSSASSSRATPSPYERVSLSDSISMTRSPSGSPGMLTPPMALSFPTLVTPLVSAPGPGLIPVLPSMILPSVLYRHHVLPSPIMLFPHKPDDQKGGASSLTTDATHNQQPIKTEHHSNIAPSTYRQEIPSPPMPSYNDVYTHYTYTHTIHAHTLYTHTPVVLHVITQNMSRKRAVLREGRGRKVEHVLLGARCQKNKSVILSFVRKMMKMMRKMRGRNRNEGKNREMKTEMANTHSVIVHAPKVESPDPLKKRRIHRCDFGGCNKVYTKSSHLKAHRRTHTGEKPYKCSWEGCTWKFARSDELTRHFRKHTGSKPFKCSDCDRSFSRSDHLALHRKRHLLV</sequence>
<dbReference type="AlphaFoldDB" id="A0AAE0PTZ0"/>
<comment type="subcellular location">
    <subcellularLocation>
        <location evidence="1">Nucleus</location>
    </subcellularLocation>
</comment>
<proteinExistence type="predicted"/>
<evidence type="ECO:0000313" key="10">
    <source>
        <dbReference type="EMBL" id="KAK3507670.1"/>
    </source>
</evidence>
<dbReference type="InterPro" id="IPR036236">
    <property type="entry name" value="Znf_C2H2_sf"/>
</dbReference>
<feature type="compositionally biased region" description="Low complexity" evidence="8">
    <location>
        <begin position="96"/>
        <end position="112"/>
    </location>
</feature>
<dbReference type="PROSITE" id="PS00028">
    <property type="entry name" value="ZINC_FINGER_C2H2_1"/>
    <property type="match status" value="3"/>
</dbReference>
<evidence type="ECO:0000256" key="3">
    <source>
        <dbReference type="ARBA" id="ARBA00022737"/>
    </source>
</evidence>
<keyword evidence="11" id="KW-1185">Reference proteome</keyword>
<evidence type="ECO:0000259" key="9">
    <source>
        <dbReference type="PROSITE" id="PS50157"/>
    </source>
</evidence>
<dbReference type="Pfam" id="PF00096">
    <property type="entry name" value="zf-C2H2"/>
    <property type="match status" value="3"/>
</dbReference>
<dbReference type="InterPro" id="IPR013087">
    <property type="entry name" value="Znf_C2H2_type"/>
</dbReference>
<dbReference type="GO" id="GO:0000978">
    <property type="term" value="F:RNA polymerase II cis-regulatory region sequence-specific DNA binding"/>
    <property type="evidence" value="ECO:0007669"/>
    <property type="project" value="TreeGrafter"/>
</dbReference>
<evidence type="ECO:0000256" key="4">
    <source>
        <dbReference type="ARBA" id="ARBA00022771"/>
    </source>
</evidence>